<accession>K9Y2B3</accession>
<dbReference type="EMBL" id="CP003654">
    <property type="protein sequence ID" value="AFZ38127.1"/>
    <property type="molecule type" value="Genomic_DNA"/>
</dbReference>
<feature type="domain" description="SHSP" evidence="3">
    <location>
        <begin position="3"/>
        <end position="110"/>
    </location>
</feature>
<dbReference type="OrthoDB" id="9792695at2"/>
<evidence type="ECO:0000259" key="3">
    <source>
        <dbReference type="PROSITE" id="PS01031"/>
    </source>
</evidence>
<dbReference type="RefSeq" id="WP_015212033.1">
    <property type="nucleotide sequence ID" value="NC_019765.1"/>
</dbReference>
<reference evidence="5" key="1">
    <citation type="journal article" date="2013" name="Proc. Natl. Acad. Sci. U.S.A.">
        <title>Improving the coverage of the cyanobacterial phylum using diversity-driven genome sequencing.</title>
        <authorList>
            <person name="Shih P.M."/>
            <person name="Wu D."/>
            <person name="Latifi A."/>
            <person name="Axen S.D."/>
            <person name="Fewer D.P."/>
            <person name="Talla E."/>
            <person name="Calteau A."/>
            <person name="Cai F."/>
            <person name="Tandeau de Marsac N."/>
            <person name="Rippka R."/>
            <person name="Herdman M."/>
            <person name="Sivonen K."/>
            <person name="Coursin T."/>
            <person name="Laurent T."/>
            <person name="Goodwin L."/>
            <person name="Nolan M."/>
            <person name="Davenport K.W."/>
            <person name="Han C.S."/>
            <person name="Rubin E.M."/>
            <person name="Eisen J.A."/>
            <person name="Woyke T."/>
            <person name="Gugger M."/>
            <person name="Kerfeld C.A."/>
        </authorList>
    </citation>
    <scope>NUCLEOTIDE SEQUENCE [LARGE SCALE GENOMIC DNA]</scope>
    <source>
        <strain evidence="5">ATCC 29371 / PCC 7437</strain>
        <plasmid evidence="5">Plasmid pSTA7437.01</plasmid>
    </source>
</reference>
<gene>
    <name evidence="4" type="ordered locus">Sta7437_4672</name>
</gene>
<evidence type="ECO:0000256" key="1">
    <source>
        <dbReference type="PROSITE-ProRule" id="PRU00285"/>
    </source>
</evidence>
<protein>
    <submittedName>
        <fullName evidence="4">Heat shock protein Hsp20</fullName>
    </submittedName>
</protein>
<dbReference type="SUPFAM" id="SSF49764">
    <property type="entry name" value="HSP20-like chaperones"/>
    <property type="match status" value="1"/>
</dbReference>
<sequence length="110" mass="12311">MSEQNKTWCPNIEFNETDEELILKAELPGVKIEDLIINAQTRFVSISGICNPDKSTDEKEVIPSQFNYGQIKCNTPLPVAIQPEKTRAEFIDGVLTISMPKLRVASAVNF</sequence>
<comment type="similarity">
    <text evidence="1 2">Belongs to the small heat shock protein (HSP20) family.</text>
</comment>
<dbReference type="PROSITE" id="PS01031">
    <property type="entry name" value="SHSP"/>
    <property type="match status" value="1"/>
</dbReference>
<name>K9Y2B3_STAC7</name>
<geneLocation type="plasmid" evidence="4 5">
    <name>pSTA7437.01</name>
</geneLocation>
<dbReference type="InterPro" id="IPR031107">
    <property type="entry name" value="Small_HSP"/>
</dbReference>
<dbReference type="KEGG" id="scs:Sta7437_4672"/>
<dbReference type="Proteomes" id="UP000010473">
    <property type="component" value="Plasmid pSTA7437.01"/>
</dbReference>
<evidence type="ECO:0000313" key="4">
    <source>
        <dbReference type="EMBL" id="AFZ38127.1"/>
    </source>
</evidence>
<proteinExistence type="inferred from homology"/>
<dbReference type="AlphaFoldDB" id="K9Y2B3"/>
<dbReference type="InterPro" id="IPR002068">
    <property type="entry name" value="A-crystallin/Hsp20_dom"/>
</dbReference>
<keyword evidence="4" id="KW-0346">Stress response</keyword>
<dbReference type="HOGENOM" id="CLU_046737_9_6_3"/>
<dbReference type="PANTHER" id="PTHR11527">
    <property type="entry name" value="HEAT-SHOCK PROTEIN 20 FAMILY MEMBER"/>
    <property type="match status" value="1"/>
</dbReference>
<dbReference type="Gene3D" id="2.60.40.790">
    <property type="match status" value="1"/>
</dbReference>
<dbReference type="Pfam" id="PF00011">
    <property type="entry name" value="HSP20"/>
    <property type="match status" value="1"/>
</dbReference>
<evidence type="ECO:0000313" key="5">
    <source>
        <dbReference type="Proteomes" id="UP000010473"/>
    </source>
</evidence>
<keyword evidence="5" id="KW-1185">Reference proteome</keyword>
<keyword evidence="4" id="KW-0614">Plasmid</keyword>
<organism evidence="4 5">
    <name type="scientific">Stanieria cyanosphaera (strain ATCC 29371 / PCC 7437)</name>
    <dbReference type="NCBI Taxonomy" id="111780"/>
    <lineage>
        <taxon>Bacteria</taxon>
        <taxon>Bacillati</taxon>
        <taxon>Cyanobacteriota</taxon>
        <taxon>Cyanophyceae</taxon>
        <taxon>Pleurocapsales</taxon>
        <taxon>Dermocarpellaceae</taxon>
        <taxon>Stanieria</taxon>
    </lineage>
</organism>
<evidence type="ECO:0000256" key="2">
    <source>
        <dbReference type="RuleBase" id="RU003616"/>
    </source>
</evidence>
<dbReference type="CDD" id="cd06464">
    <property type="entry name" value="ACD_sHsps-like"/>
    <property type="match status" value="1"/>
</dbReference>
<dbReference type="InterPro" id="IPR008978">
    <property type="entry name" value="HSP20-like_chaperone"/>
</dbReference>